<evidence type="ECO:0000256" key="4">
    <source>
        <dbReference type="ARBA" id="ARBA00022989"/>
    </source>
</evidence>
<dbReference type="GO" id="GO:0005886">
    <property type="term" value="C:plasma membrane"/>
    <property type="evidence" value="ECO:0007669"/>
    <property type="project" value="UniProtKB-SubCell"/>
</dbReference>
<evidence type="ECO:0000256" key="1">
    <source>
        <dbReference type="ARBA" id="ARBA00004370"/>
    </source>
</evidence>
<dbReference type="CDD" id="cd06662">
    <property type="entry name" value="SURF1"/>
    <property type="match status" value="1"/>
</dbReference>
<feature type="transmembrane region" description="Helical" evidence="6">
    <location>
        <begin position="207"/>
        <end position="227"/>
    </location>
</feature>
<evidence type="ECO:0000256" key="2">
    <source>
        <dbReference type="ARBA" id="ARBA00007165"/>
    </source>
</evidence>
<dbReference type="InterPro" id="IPR002994">
    <property type="entry name" value="Surf1/Shy1"/>
</dbReference>
<comment type="caution">
    <text evidence="7">The sequence shown here is derived from an EMBL/GenBank/DDBJ whole genome shotgun (WGS) entry which is preliminary data.</text>
</comment>
<feature type="transmembrane region" description="Helical" evidence="6">
    <location>
        <begin position="12"/>
        <end position="33"/>
    </location>
</feature>
<keyword evidence="5 6" id="KW-0472">Membrane</keyword>
<dbReference type="PANTHER" id="PTHR23427">
    <property type="entry name" value="SURFEIT LOCUS PROTEIN"/>
    <property type="match status" value="1"/>
</dbReference>
<dbReference type="PROSITE" id="PS50895">
    <property type="entry name" value="SURF1"/>
    <property type="match status" value="1"/>
</dbReference>
<sequence>MRKQGSLIFLQWPTLITFSGIVLLLSLGTWQIYRLHWKQNLLSLLETRFALPPEKIDNVRSFKLSDLEFRRIRVTGVFVDDWALKLQGRTHEGKLGYHLIVPLQLANGSRILIDRGWVPFTEPYSPGKLSGAFSIEGYIRLHSDRNFMTPQNLYEEKEIYALYPGEIASHFHMNTLLPFYIVQTEPLDKSPFPIPATFSLSLRNFHLQYAITWYVLALLLGIVYILYIRRQRGTF</sequence>
<dbReference type="Pfam" id="PF02104">
    <property type="entry name" value="SURF1"/>
    <property type="match status" value="1"/>
</dbReference>
<proteinExistence type="inferred from homology"/>
<evidence type="ECO:0000313" key="8">
    <source>
        <dbReference type="Proteomes" id="UP000036771"/>
    </source>
</evidence>
<keyword evidence="3 6" id="KW-0812">Transmembrane</keyword>
<dbReference type="EMBL" id="BBVC01000015">
    <property type="protein sequence ID" value="GAO97714.1"/>
    <property type="molecule type" value="Genomic_DNA"/>
</dbReference>
<keyword evidence="6" id="KW-1003">Cell membrane</keyword>
<dbReference type="AlphaFoldDB" id="A0A0K8MCU9"/>
<comment type="similarity">
    <text evidence="2 6">Belongs to the SURF1 family.</text>
</comment>
<dbReference type="InterPro" id="IPR045214">
    <property type="entry name" value="Surf1/Surf4"/>
</dbReference>
<evidence type="ECO:0000256" key="5">
    <source>
        <dbReference type="ARBA" id="ARBA00023136"/>
    </source>
</evidence>
<evidence type="ECO:0000256" key="3">
    <source>
        <dbReference type="ARBA" id="ARBA00022692"/>
    </source>
</evidence>
<evidence type="ECO:0000313" key="7">
    <source>
        <dbReference type="EMBL" id="GAO97714.1"/>
    </source>
</evidence>
<name>A0A0K8MCU9_9PROT</name>
<dbReference type="Proteomes" id="UP000036771">
    <property type="component" value="Unassembled WGS sequence"/>
</dbReference>
<evidence type="ECO:0000256" key="6">
    <source>
        <dbReference type="RuleBase" id="RU363076"/>
    </source>
</evidence>
<accession>A0A0K8MCU9</accession>
<dbReference type="STRING" id="1629334.Cva_00351"/>
<keyword evidence="8" id="KW-1185">Reference proteome</keyword>
<protein>
    <recommendedName>
        <fullName evidence="6">SURF1-like protein</fullName>
    </recommendedName>
</protein>
<comment type="subcellular location">
    <subcellularLocation>
        <location evidence="6">Cell membrane</location>
        <topology evidence="6">Multi-pass membrane protein</topology>
    </subcellularLocation>
    <subcellularLocation>
        <location evidence="1">Membrane</location>
    </subcellularLocation>
</comment>
<dbReference type="PANTHER" id="PTHR23427:SF2">
    <property type="entry name" value="SURFEIT LOCUS PROTEIN 1"/>
    <property type="match status" value="1"/>
</dbReference>
<gene>
    <name evidence="7" type="ORF">Cva_00351</name>
</gene>
<keyword evidence="4 6" id="KW-1133">Transmembrane helix</keyword>
<organism evidence="7 8">
    <name type="scientific">Caedimonas varicaedens</name>
    <dbReference type="NCBI Taxonomy" id="1629334"/>
    <lineage>
        <taxon>Bacteria</taxon>
        <taxon>Pseudomonadati</taxon>
        <taxon>Pseudomonadota</taxon>
        <taxon>Alphaproteobacteria</taxon>
        <taxon>Holosporales</taxon>
        <taxon>Caedimonadaceae</taxon>
        <taxon>Caedimonas</taxon>
    </lineage>
</organism>
<reference evidence="7 8" key="1">
    <citation type="submission" date="2015-03" db="EMBL/GenBank/DDBJ databases">
        <title>Caedibacter varicaedens, whole genome shotgun sequence.</title>
        <authorList>
            <person name="Suzuki H."/>
            <person name="Dapper A.L."/>
            <person name="Gibson A.K."/>
            <person name="Jackson C."/>
            <person name="Lee H."/>
            <person name="Pejaver V.R."/>
            <person name="Doak T."/>
            <person name="Lynch M."/>
        </authorList>
    </citation>
    <scope>NUCLEOTIDE SEQUENCE [LARGE SCALE GENOMIC DNA]</scope>
</reference>